<name>A0A5N5E7K4_RHOER</name>
<reference evidence="1 2" key="1">
    <citation type="journal article" date="2017" name="Poromechanics V (2013)">
        <title>Genomic Characterization of the Arsenic-Tolerant Actinobacterium, &lt;i&gt;Rhodococcus erythropolis&lt;/i&gt; S43.</title>
        <authorList>
            <person name="Retamal-Morales G."/>
            <person name="Mehnert M."/>
            <person name="Schwabe R."/>
            <person name="Tischler D."/>
            <person name="Schloemann M."/>
            <person name="Levican G.J."/>
        </authorList>
    </citation>
    <scope>NUCLEOTIDE SEQUENCE [LARGE SCALE GENOMIC DNA]</scope>
    <source>
        <strain evidence="1 2">S43</strain>
    </source>
</reference>
<dbReference type="Proteomes" id="UP000325576">
    <property type="component" value="Unassembled WGS sequence"/>
</dbReference>
<protein>
    <submittedName>
        <fullName evidence="1">Uncharacterized protein</fullName>
    </submittedName>
</protein>
<sequence length="66" mass="7321">MNIQKLTYEKETREALAGTYTAAGIQLWLTVANPRTYNFTPLDAIYEGFGAKVLDLAKRLAAGRSQ</sequence>
<accession>A0A5N5E7K4</accession>
<evidence type="ECO:0000313" key="2">
    <source>
        <dbReference type="Proteomes" id="UP000325576"/>
    </source>
</evidence>
<evidence type="ECO:0000313" key="1">
    <source>
        <dbReference type="EMBL" id="KAB2583984.1"/>
    </source>
</evidence>
<dbReference type="AlphaFoldDB" id="A0A5N5E7K4"/>
<proteinExistence type="predicted"/>
<dbReference type="EMBL" id="MRBO01000482">
    <property type="protein sequence ID" value="KAB2583984.1"/>
    <property type="molecule type" value="Genomic_DNA"/>
</dbReference>
<gene>
    <name evidence="1" type="ORF">BS297_17715</name>
</gene>
<comment type="caution">
    <text evidence="1">The sequence shown here is derived from an EMBL/GenBank/DDBJ whole genome shotgun (WGS) entry which is preliminary data.</text>
</comment>
<organism evidence="1 2">
    <name type="scientific">Rhodococcus erythropolis</name>
    <name type="common">Arthrobacter picolinophilus</name>
    <dbReference type="NCBI Taxonomy" id="1833"/>
    <lineage>
        <taxon>Bacteria</taxon>
        <taxon>Bacillati</taxon>
        <taxon>Actinomycetota</taxon>
        <taxon>Actinomycetes</taxon>
        <taxon>Mycobacteriales</taxon>
        <taxon>Nocardiaceae</taxon>
        <taxon>Rhodococcus</taxon>
        <taxon>Rhodococcus erythropolis group</taxon>
    </lineage>
</organism>